<accession>A0A2H3DEE1</accession>
<name>A0A2H3DEE1_ARMGA</name>
<feature type="compositionally biased region" description="Low complexity" evidence="1">
    <location>
        <begin position="1"/>
        <end position="17"/>
    </location>
</feature>
<sequence length="58" mass="6103">MQPGVNSGSSSAGESKSCYLHTRRSAACSSALTTKREIETLTDDVITKACETIDCCGM</sequence>
<proteinExistence type="predicted"/>
<dbReference type="AlphaFoldDB" id="A0A2H3DEE1"/>
<evidence type="ECO:0000313" key="2">
    <source>
        <dbReference type="EMBL" id="PBK93599.1"/>
    </source>
</evidence>
<evidence type="ECO:0000256" key="1">
    <source>
        <dbReference type="SAM" id="MobiDB-lite"/>
    </source>
</evidence>
<dbReference type="EMBL" id="KZ293656">
    <property type="protein sequence ID" value="PBK93599.1"/>
    <property type="molecule type" value="Genomic_DNA"/>
</dbReference>
<dbReference type="InParanoid" id="A0A2H3DEE1"/>
<keyword evidence="3" id="KW-1185">Reference proteome</keyword>
<protein>
    <submittedName>
        <fullName evidence="2">Uncharacterized protein</fullName>
    </submittedName>
</protein>
<feature type="non-terminal residue" evidence="2">
    <location>
        <position position="58"/>
    </location>
</feature>
<feature type="region of interest" description="Disordered" evidence="1">
    <location>
        <begin position="1"/>
        <end position="20"/>
    </location>
</feature>
<evidence type="ECO:0000313" key="3">
    <source>
        <dbReference type="Proteomes" id="UP000217790"/>
    </source>
</evidence>
<dbReference type="Proteomes" id="UP000217790">
    <property type="component" value="Unassembled WGS sequence"/>
</dbReference>
<reference evidence="3" key="1">
    <citation type="journal article" date="2017" name="Nat. Ecol. Evol.">
        <title>Genome expansion and lineage-specific genetic innovations in the forest pathogenic fungi Armillaria.</title>
        <authorList>
            <person name="Sipos G."/>
            <person name="Prasanna A.N."/>
            <person name="Walter M.C."/>
            <person name="O'Connor E."/>
            <person name="Balint B."/>
            <person name="Krizsan K."/>
            <person name="Kiss B."/>
            <person name="Hess J."/>
            <person name="Varga T."/>
            <person name="Slot J."/>
            <person name="Riley R."/>
            <person name="Boka B."/>
            <person name="Rigling D."/>
            <person name="Barry K."/>
            <person name="Lee J."/>
            <person name="Mihaltcheva S."/>
            <person name="LaButti K."/>
            <person name="Lipzen A."/>
            <person name="Waldron R."/>
            <person name="Moloney N.M."/>
            <person name="Sperisen C."/>
            <person name="Kredics L."/>
            <person name="Vagvoelgyi C."/>
            <person name="Patrignani A."/>
            <person name="Fitzpatrick D."/>
            <person name="Nagy I."/>
            <person name="Doyle S."/>
            <person name="Anderson J.B."/>
            <person name="Grigoriev I.V."/>
            <person name="Gueldener U."/>
            <person name="Muensterkoetter M."/>
            <person name="Nagy L.G."/>
        </authorList>
    </citation>
    <scope>NUCLEOTIDE SEQUENCE [LARGE SCALE GENOMIC DNA]</scope>
    <source>
        <strain evidence="3">Ar21-2</strain>
    </source>
</reference>
<organism evidence="2 3">
    <name type="scientific">Armillaria gallica</name>
    <name type="common">Bulbous honey fungus</name>
    <name type="synonym">Armillaria bulbosa</name>
    <dbReference type="NCBI Taxonomy" id="47427"/>
    <lineage>
        <taxon>Eukaryota</taxon>
        <taxon>Fungi</taxon>
        <taxon>Dikarya</taxon>
        <taxon>Basidiomycota</taxon>
        <taxon>Agaricomycotina</taxon>
        <taxon>Agaricomycetes</taxon>
        <taxon>Agaricomycetidae</taxon>
        <taxon>Agaricales</taxon>
        <taxon>Marasmiineae</taxon>
        <taxon>Physalacriaceae</taxon>
        <taxon>Armillaria</taxon>
    </lineage>
</organism>
<gene>
    <name evidence="2" type="ORF">ARMGADRAFT_1012430</name>
</gene>